<evidence type="ECO:0000313" key="1">
    <source>
        <dbReference type="EMBL" id="GAA0551621.1"/>
    </source>
</evidence>
<organism evidence="1 2">
    <name type="scientific">Rheinheimera aquimaris</name>
    <dbReference type="NCBI Taxonomy" id="412437"/>
    <lineage>
        <taxon>Bacteria</taxon>
        <taxon>Pseudomonadati</taxon>
        <taxon>Pseudomonadota</taxon>
        <taxon>Gammaproteobacteria</taxon>
        <taxon>Chromatiales</taxon>
        <taxon>Chromatiaceae</taxon>
        <taxon>Rheinheimera</taxon>
    </lineage>
</organism>
<accession>A0ABP3NSV6</accession>
<evidence type="ECO:0008006" key="3">
    <source>
        <dbReference type="Google" id="ProtNLM"/>
    </source>
</evidence>
<name>A0ABP3NSV6_9GAMM</name>
<evidence type="ECO:0000313" key="2">
    <source>
        <dbReference type="Proteomes" id="UP001501169"/>
    </source>
</evidence>
<reference evidence="2" key="1">
    <citation type="journal article" date="2019" name="Int. J. Syst. Evol. Microbiol.">
        <title>The Global Catalogue of Microorganisms (GCM) 10K type strain sequencing project: providing services to taxonomists for standard genome sequencing and annotation.</title>
        <authorList>
            <consortium name="The Broad Institute Genomics Platform"/>
            <consortium name="The Broad Institute Genome Sequencing Center for Infectious Disease"/>
            <person name="Wu L."/>
            <person name="Ma J."/>
        </authorList>
    </citation>
    <scope>NUCLEOTIDE SEQUENCE [LARGE SCALE GENOMIC DNA]</scope>
    <source>
        <strain evidence="2">JCM 14331</strain>
    </source>
</reference>
<protein>
    <recommendedName>
        <fullName evidence="3">Transposase</fullName>
    </recommendedName>
</protein>
<comment type="caution">
    <text evidence="1">The sequence shown here is derived from an EMBL/GenBank/DDBJ whole genome shotgun (WGS) entry which is preliminary data.</text>
</comment>
<gene>
    <name evidence="1" type="ORF">GCM10009098_19090</name>
</gene>
<dbReference type="Proteomes" id="UP001501169">
    <property type="component" value="Unassembled WGS sequence"/>
</dbReference>
<proteinExistence type="predicted"/>
<keyword evidence="2" id="KW-1185">Reference proteome</keyword>
<sequence>MGLHYEPVKETVDKTAVIYQWWRFGYRYGDNAIYSVLSGRSANQPGENAAIG</sequence>
<dbReference type="EMBL" id="BAAAEO010000003">
    <property type="protein sequence ID" value="GAA0551621.1"/>
    <property type="molecule type" value="Genomic_DNA"/>
</dbReference>